<dbReference type="Proteomes" id="UP000712600">
    <property type="component" value="Unassembled WGS sequence"/>
</dbReference>
<gene>
    <name evidence="1" type="ORF">F2Q69_00005301</name>
</gene>
<reference evidence="1" key="1">
    <citation type="submission" date="2019-12" db="EMBL/GenBank/DDBJ databases">
        <title>Genome sequencing and annotation of Brassica cretica.</title>
        <authorList>
            <person name="Studholme D.J."/>
            <person name="Sarris P."/>
        </authorList>
    </citation>
    <scope>NUCLEOTIDE SEQUENCE</scope>
    <source>
        <strain evidence="1">PFS-109/04</strain>
        <tissue evidence="1">Leaf</tissue>
    </source>
</reference>
<evidence type="ECO:0000313" key="2">
    <source>
        <dbReference type="Proteomes" id="UP000712600"/>
    </source>
</evidence>
<comment type="caution">
    <text evidence="1">The sequence shown here is derived from an EMBL/GenBank/DDBJ whole genome shotgun (WGS) entry which is preliminary data.</text>
</comment>
<dbReference type="EMBL" id="QGKX02001521">
    <property type="protein sequence ID" value="KAF3507890.1"/>
    <property type="molecule type" value="Genomic_DNA"/>
</dbReference>
<evidence type="ECO:0000313" key="1">
    <source>
        <dbReference type="EMBL" id="KAF3507890.1"/>
    </source>
</evidence>
<proteinExistence type="predicted"/>
<organism evidence="1 2">
    <name type="scientific">Brassica cretica</name>
    <name type="common">Mustard</name>
    <dbReference type="NCBI Taxonomy" id="69181"/>
    <lineage>
        <taxon>Eukaryota</taxon>
        <taxon>Viridiplantae</taxon>
        <taxon>Streptophyta</taxon>
        <taxon>Embryophyta</taxon>
        <taxon>Tracheophyta</taxon>
        <taxon>Spermatophyta</taxon>
        <taxon>Magnoliopsida</taxon>
        <taxon>eudicotyledons</taxon>
        <taxon>Gunneridae</taxon>
        <taxon>Pentapetalae</taxon>
        <taxon>rosids</taxon>
        <taxon>malvids</taxon>
        <taxon>Brassicales</taxon>
        <taxon>Brassicaceae</taxon>
        <taxon>Brassiceae</taxon>
        <taxon>Brassica</taxon>
    </lineage>
</organism>
<accession>A0A8S9NYS0</accession>
<dbReference type="AlphaFoldDB" id="A0A8S9NYS0"/>
<sequence>MSLETAAGSGGGGFRLAPAAEEVQSDLVKRRFIGSVRFGLFFSVPYVSGLVSVTN</sequence>
<protein>
    <submittedName>
        <fullName evidence="1">Uncharacterized protein</fullName>
    </submittedName>
</protein>
<name>A0A8S9NYS0_BRACR</name>